<dbReference type="PANTHER" id="PTHR31576:SF2">
    <property type="entry name" value="TATA BOX-BINDING PROTEIN-ASSOCIATED FACTOR RNA POLYMERASE I SUBUNIT B"/>
    <property type="match status" value="1"/>
</dbReference>
<evidence type="ECO:0000256" key="1">
    <source>
        <dbReference type="ARBA" id="ARBA00004604"/>
    </source>
</evidence>
<keyword evidence="4" id="KW-0863">Zinc-finger</keyword>
<keyword evidence="9" id="KW-0539">Nucleus</keyword>
<evidence type="ECO:0000256" key="8">
    <source>
        <dbReference type="ARBA" id="ARBA00023163"/>
    </source>
</evidence>
<dbReference type="InterPro" id="IPR033599">
    <property type="entry name" value="TAF1B/Rrn7"/>
</dbReference>
<evidence type="ECO:0008006" key="14">
    <source>
        <dbReference type="Google" id="ProtNLM"/>
    </source>
</evidence>
<comment type="caution">
    <text evidence="12">The sequence shown here is derived from an EMBL/GenBank/DDBJ whole genome shotgun (WGS) entry which is preliminary data.</text>
</comment>
<feature type="domain" description="Rrn7/TAF1B N-terminal cyclin" evidence="10">
    <location>
        <begin position="333"/>
        <end position="374"/>
    </location>
</feature>
<dbReference type="GO" id="GO:0001164">
    <property type="term" value="F:RNA polymerase I core promoter sequence-specific DNA binding"/>
    <property type="evidence" value="ECO:0007669"/>
    <property type="project" value="InterPro"/>
</dbReference>
<dbReference type="Proteomes" id="UP001142055">
    <property type="component" value="Chromosome 3"/>
</dbReference>
<evidence type="ECO:0000256" key="9">
    <source>
        <dbReference type="ARBA" id="ARBA00023242"/>
    </source>
</evidence>
<dbReference type="PANTHER" id="PTHR31576">
    <property type="entry name" value="TATA BOX-BINDING PROTEIN-ASSOCIATED FACTOR RNA POLYMERASE I SUBUNIT B"/>
    <property type="match status" value="1"/>
</dbReference>
<feature type="domain" description="Rrn7/TAF1B C-terminal cyclin" evidence="11">
    <location>
        <begin position="391"/>
        <end position="513"/>
    </location>
</feature>
<keyword evidence="6" id="KW-0805">Transcription regulation</keyword>
<dbReference type="GO" id="GO:0008270">
    <property type="term" value="F:zinc ion binding"/>
    <property type="evidence" value="ECO:0007669"/>
    <property type="project" value="UniProtKB-KW"/>
</dbReference>
<comment type="subcellular location">
    <subcellularLocation>
        <location evidence="1">Nucleus</location>
        <location evidence="1">Nucleolus</location>
    </subcellularLocation>
</comment>
<dbReference type="Pfam" id="PF20645">
    <property type="entry name" value="Rrn7_cyclin_C"/>
    <property type="match status" value="1"/>
</dbReference>
<evidence type="ECO:0000259" key="10">
    <source>
        <dbReference type="Pfam" id="PF20644"/>
    </source>
</evidence>
<keyword evidence="13" id="KW-1185">Reference proteome</keyword>
<evidence type="ECO:0000256" key="6">
    <source>
        <dbReference type="ARBA" id="ARBA00023015"/>
    </source>
</evidence>
<keyword evidence="7" id="KW-0238">DNA-binding</keyword>
<dbReference type="InterPro" id="IPR048540">
    <property type="entry name" value="Rrn7_cyclin_N"/>
</dbReference>
<evidence type="ECO:0000313" key="13">
    <source>
        <dbReference type="Proteomes" id="UP001142055"/>
    </source>
</evidence>
<keyword evidence="8" id="KW-0804">Transcription</keyword>
<name>A0A9Q0M400_BLOTA</name>
<sequence>MECERCGSCDFTEEDGFYFCNICQTQSQGFAKEVRADDDEFVVASREVHIKSENHNTRGKPGRKKRKRDRFSRWTTIEGFNHIYLGLIEDFFTIVRKSNPTFVENENQFLHVTMQIWFKYLRENEIAFLHEEHIKPDIKLHPASRSRDTFLLASSSSTSNDPVPLYCHSFSVKHNKPKQSSKVNRGKNYQLRDKGIQENISYYDDNGQPDKYQNPHKYHNVTRPENTKNLFKTRKAQQCFKMRKLYHDKDIFLKYAENVVEKKQMADPIVTTTKEEYNSDEDDKLMDDNYFDDLIRERMPIKLKRMLEFIPMERMKNCQESSALLNEHITKPKLLAFLYISIRLFNMNIYLSDLIRWCIQNNIRYIKSISFLPQSWEIMFIDQKSFNDNRYPRYQTLSKVVTLMIEHCSIPRKLFPKVNIRPLLERYIKDLNLPKGLIIVINQRYGLFLDTYEQFFEVDNWEKFPDFDIAAFSVVLLSLRDLFDLYGSNQNKFIQFENTQLIDDLFDWSRWLNYSMFRLNCIKAFILNLRSKFDNGLMSIDELVATSHSDNMFHRVRKDCPKINWTKYRSVEDRLNLQDMFENLTFNCDDIAWKDKLFKNVEFNVEPSFYPLTTYTKLVQRKINNTSIKNELNLNFHDKLITPYHNSDLHYKCFSPHPLWDKRMTRKTFFEELAGKSLNHLMELGSIITYASSEDIVHVIHKAEKLYRKNFIYPTNQH</sequence>
<evidence type="ECO:0000256" key="5">
    <source>
        <dbReference type="ARBA" id="ARBA00022833"/>
    </source>
</evidence>
<keyword evidence="3" id="KW-0479">Metal-binding</keyword>
<evidence type="ECO:0000256" key="2">
    <source>
        <dbReference type="ARBA" id="ARBA00006899"/>
    </source>
</evidence>
<dbReference type="GO" id="GO:0070860">
    <property type="term" value="C:RNA polymerase I core factor complex"/>
    <property type="evidence" value="ECO:0007669"/>
    <property type="project" value="InterPro"/>
</dbReference>
<reference evidence="12" key="1">
    <citation type="submission" date="2022-12" db="EMBL/GenBank/DDBJ databases">
        <title>Genome assemblies of Blomia tropicalis.</title>
        <authorList>
            <person name="Cui Y."/>
        </authorList>
    </citation>
    <scope>NUCLEOTIDE SEQUENCE</scope>
    <source>
        <tissue evidence="12">Adult mites</tissue>
    </source>
</reference>
<dbReference type="EMBL" id="JAPWDV010000003">
    <property type="protein sequence ID" value="KAJ6218564.1"/>
    <property type="molecule type" value="Genomic_DNA"/>
</dbReference>
<evidence type="ECO:0000256" key="3">
    <source>
        <dbReference type="ARBA" id="ARBA00022723"/>
    </source>
</evidence>
<dbReference type="AlphaFoldDB" id="A0A9Q0M400"/>
<dbReference type="GO" id="GO:0042790">
    <property type="term" value="P:nucleolar large rRNA transcription by RNA polymerase I"/>
    <property type="evidence" value="ECO:0007669"/>
    <property type="project" value="TreeGrafter"/>
</dbReference>
<dbReference type="InterPro" id="IPR048538">
    <property type="entry name" value="Rrn7_cyclin_C"/>
</dbReference>
<evidence type="ECO:0000313" key="12">
    <source>
        <dbReference type="EMBL" id="KAJ6218564.1"/>
    </source>
</evidence>
<dbReference type="Pfam" id="PF20644">
    <property type="entry name" value="Rrn7_cyclin_N"/>
    <property type="match status" value="1"/>
</dbReference>
<accession>A0A9Q0M400</accession>
<dbReference type="GO" id="GO:0005668">
    <property type="term" value="C:RNA polymerase transcription factor SL1 complex"/>
    <property type="evidence" value="ECO:0007669"/>
    <property type="project" value="TreeGrafter"/>
</dbReference>
<evidence type="ECO:0000256" key="7">
    <source>
        <dbReference type="ARBA" id="ARBA00023125"/>
    </source>
</evidence>
<evidence type="ECO:0000259" key="11">
    <source>
        <dbReference type="Pfam" id="PF20645"/>
    </source>
</evidence>
<dbReference type="OMA" id="HANYITI"/>
<proteinExistence type="inferred from homology"/>
<evidence type="ECO:0000256" key="4">
    <source>
        <dbReference type="ARBA" id="ARBA00022771"/>
    </source>
</evidence>
<comment type="similarity">
    <text evidence="2">Belongs to the RRN7/TAF1B family.</text>
</comment>
<organism evidence="12 13">
    <name type="scientific">Blomia tropicalis</name>
    <name type="common">Mite</name>
    <dbReference type="NCBI Taxonomy" id="40697"/>
    <lineage>
        <taxon>Eukaryota</taxon>
        <taxon>Metazoa</taxon>
        <taxon>Ecdysozoa</taxon>
        <taxon>Arthropoda</taxon>
        <taxon>Chelicerata</taxon>
        <taxon>Arachnida</taxon>
        <taxon>Acari</taxon>
        <taxon>Acariformes</taxon>
        <taxon>Sarcoptiformes</taxon>
        <taxon>Astigmata</taxon>
        <taxon>Glycyphagoidea</taxon>
        <taxon>Echimyopodidae</taxon>
        <taxon>Blomia</taxon>
    </lineage>
</organism>
<protein>
    <recommendedName>
        <fullName evidence="14">TATA box-binding protein-associated factor RNA polymerase I subunit B</fullName>
    </recommendedName>
</protein>
<keyword evidence="5" id="KW-0862">Zinc</keyword>
<gene>
    <name evidence="12" type="ORF">RDWZM_009721</name>
</gene>